<dbReference type="AlphaFoldDB" id="A0A266Q2V7"/>
<dbReference type="GO" id="GO:0003677">
    <property type="term" value="F:DNA binding"/>
    <property type="evidence" value="ECO:0007669"/>
    <property type="project" value="UniProtKB-KW"/>
</dbReference>
<dbReference type="GO" id="GO:0016987">
    <property type="term" value="F:sigma factor activity"/>
    <property type="evidence" value="ECO:0007669"/>
    <property type="project" value="UniProtKB-KW"/>
</dbReference>
<dbReference type="PANTHER" id="PTHR43133">
    <property type="entry name" value="RNA POLYMERASE ECF-TYPE SIGMA FACTO"/>
    <property type="match status" value="1"/>
</dbReference>
<evidence type="ECO:0000313" key="8">
    <source>
        <dbReference type="EMBL" id="OZY84207.1"/>
    </source>
</evidence>
<keyword evidence="4" id="KW-0238">DNA-binding</keyword>
<evidence type="ECO:0000259" key="7">
    <source>
        <dbReference type="Pfam" id="PF08281"/>
    </source>
</evidence>
<dbReference type="InterPro" id="IPR036388">
    <property type="entry name" value="WH-like_DNA-bd_sf"/>
</dbReference>
<dbReference type="SUPFAM" id="SSF88946">
    <property type="entry name" value="Sigma2 domain of RNA polymerase sigma factors"/>
    <property type="match status" value="1"/>
</dbReference>
<keyword evidence="9" id="KW-1185">Reference proteome</keyword>
<gene>
    <name evidence="8" type="ORF">CBP51_13335</name>
</gene>
<dbReference type="Gene3D" id="1.10.10.10">
    <property type="entry name" value="Winged helix-like DNA-binding domain superfamily/Winged helix DNA-binding domain"/>
    <property type="match status" value="1"/>
</dbReference>
<reference evidence="9" key="1">
    <citation type="submission" date="2017-05" db="EMBL/GenBank/DDBJ databases">
        <authorList>
            <person name="Barney B.M."/>
        </authorList>
    </citation>
    <scope>NUCLEOTIDE SEQUENCE [LARGE SCALE GENOMIC DNA]</scope>
    <source>
        <strain evidence="9">PSBB022</strain>
    </source>
</reference>
<dbReference type="Proteomes" id="UP000216101">
    <property type="component" value="Unassembled WGS sequence"/>
</dbReference>
<comment type="similarity">
    <text evidence="1">Belongs to the sigma-70 factor family. ECF subfamily.</text>
</comment>
<name>A0A266Q2V7_9GAMM</name>
<dbReference type="PANTHER" id="PTHR43133:SF8">
    <property type="entry name" value="RNA POLYMERASE SIGMA FACTOR HI_1459-RELATED"/>
    <property type="match status" value="1"/>
</dbReference>
<evidence type="ECO:0000256" key="5">
    <source>
        <dbReference type="ARBA" id="ARBA00023163"/>
    </source>
</evidence>
<accession>A0A266Q2V7</accession>
<dbReference type="InterPro" id="IPR013324">
    <property type="entry name" value="RNA_pol_sigma_r3/r4-like"/>
</dbReference>
<evidence type="ECO:0000313" key="9">
    <source>
        <dbReference type="Proteomes" id="UP000216101"/>
    </source>
</evidence>
<keyword evidence="5" id="KW-0804">Transcription</keyword>
<keyword evidence="2" id="KW-0805">Transcription regulation</keyword>
<dbReference type="SUPFAM" id="SSF88659">
    <property type="entry name" value="Sigma3 and sigma4 domains of RNA polymerase sigma factors"/>
    <property type="match status" value="1"/>
</dbReference>
<dbReference type="Pfam" id="PF08281">
    <property type="entry name" value="Sigma70_r4_2"/>
    <property type="match status" value="1"/>
</dbReference>
<protein>
    <submittedName>
        <fullName evidence="8">RNA polymerase subunit sigma-24</fullName>
    </submittedName>
</protein>
<evidence type="ECO:0000256" key="1">
    <source>
        <dbReference type="ARBA" id="ARBA00010641"/>
    </source>
</evidence>
<keyword evidence="3" id="KW-0731">Sigma factor</keyword>
<comment type="caution">
    <text evidence="8">The sequence shown here is derived from an EMBL/GenBank/DDBJ whole genome shotgun (WGS) entry which is preliminary data.</text>
</comment>
<dbReference type="Gene3D" id="1.10.1740.10">
    <property type="match status" value="1"/>
</dbReference>
<evidence type="ECO:0000259" key="6">
    <source>
        <dbReference type="Pfam" id="PF04542"/>
    </source>
</evidence>
<sequence length="202" mass="23339">MTSLFLSPILFDRHGNAMTDADHPTLIRHAQAGDGAAFAQLLAQHYDTMFRFAYRWCGHRSDAEDITQLACIKLAQSIAQFRFEAAFSSWLYRLVINCAKDWHKSQQRHQHDNIDNWIEPEQAPDQRAENSIYLQQLLHLLDHMAEGFKETALLVHGEGLSHAEAAEVLHLKESTVSWRLHEIRKQLQRRQQDSDGSWEPSL</sequence>
<dbReference type="GO" id="GO:0006352">
    <property type="term" value="P:DNA-templated transcription initiation"/>
    <property type="evidence" value="ECO:0007669"/>
    <property type="project" value="InterPro"/>
</dbReference>
<dbReference type="InterPro" id="IPR013325">
    <property type="entry name" value="RNA_pol_sigma_r2"/>
</dbReference>
<evidence type="ECO:0000256" key="3">
    <source>
        <dbReference type="ARBA" id="ARBA00023082"/>
    </source>
</evidence>
<feature type="domain" description="RNA polymerase sigma factor 70 region 4 type 2" evidence="7">
    <location>
        <begin position="135"/>
        <end position="187"/>
    </location>
</feature>
<organism evidence="8 9">
    <name type="scientific">Cellvibrio mixtus</name>
    <dbReference type="NCBI Taxonomy" id="39650"/>
    <lineage>
        <taxon>Bacteria</taxon>
        <taxon>Pseudomonadati</taxon>
        <taxon>Pseudomonadota</taxon>
        <taxon>Gammaproteobacteria</taxon>
        <taxon>Cellvibrionales</taxon>
        <taxon>Cellvibrionaceae</taxon>
        <taxon>Cellvibrio</taxon>
    </lineage>
</organism>
<evidence type="ECO:0000256" key="2">
    <source>
        <dbReference type="ARBA" id="ARBA00023015"/>
    </source>
</evidence>
<proteinExistence type="inferred from homology"/>
<feature type="domain" description="RNA polymerase sigma-70 region 2" evidence="6">
    <location>
        <begin position="42"/>
        <end position="108"/>
    </location>
</feature>
<dbReference type="NCBIfam" id="TIGR02937">
    <property type="entry name" value="sigma70-ECF"/>
    <property type="match status" value="1"/>
</dbReference>
<evidence type="ECO:0000256" key="4">
    <source>
        <dbReference type="ARBA" id="ARBA00023125"/>
    </source>
</evidence>
<dbReference type="InterPro" id="IPR013249">
    <property type="entry name" value="RNA_pol_sigma70_r4_t2"/>
</dbReference>
<dbReference type="InterPro" id="IPR014284">
    <property type="entry name" value="RNA_pol_sigma-70_dom"/>
</dbReference>
<dbReference type="InterPro" id="IPR007627">
    <property type="entry name" value="RNA_pol_sigma70_r2"/>
</dbReference>
<dbReference type="InterPro" id="IPR039425">
    <property type="entry name" value="RNA_pol_sigma-70-like"/>
</dbReference>
<dbReference type="Pfam" id="PF04542">
    <property type="entry name" value="Sigma70_r2"/>
    <property type="match status" value="1"/>
</dbReference>
<dbReference type="EMBL" id="NHNI01000002">
    <property type="protein sequence ID" value="OZY84207.1"/>
    <property type="molecule type" value="Genomic_DNA"/>
</dbReference>